<dbReference type="PANTHER" id="PTHR40275:SF1">
    <property type="entry name" value="SSL7038 PROTEIN"/>
    <property type="match status" value="1"/>
</dbReference>
<comment type="caution">
    <text evidence="3">The sequence shown here is derived from an EMBL/GenBank/DDBJ whole genome shotgun (WGS) entry which is preliminary data.</text>
</comment>
<evidence type="ECO:0000313" key="4">
    <source>
        <dbReference type="Proteomes" id="UP001595420"/>
    </source>
</evidence>
<dbReference type="NCBIfam" id="TIGR02684">
    <property type="entry name" value="dnstrm_HI1420"/>
    <property type="match status" value="1"/>
</dbReference>
<dbReference type="PANTHER" id="PTHR40275">
    <property type="entry name" value="SSL7038 PROTEIN"/>
    <property type="match status" value="1"/>
</dbReference>
<dbReference type="InterPro" id="IPR014057">
    <property type="entry name" value="HI1420"/>
</dbReference>
<dbReference type="SMART" id="SM00530">
    <property type="entry name" value="HTH_XRE"/>
    <property type="match status" value="1"/>
</dbReference>
<proteinExistence type="predicted"/>
<dbReference type="EMBL" id="JBHRSB010000008">
    <property type="protein sequence ID" value="MFC3002897.1"/>
    <property type="molecule type" value="Genomic_DNA"/>
</dbReference>
<dbReference type="CDD" id="cd00093">
    <property type="entry name" value="HTH_XRE"/>
    <property type="match status" value="1"/>
</dbReference>
<evidence type="ECO:0000259" key="2">
    <source>
        <dbReference type="PROSITE" id="PS50943"/>
    </source>
</evidence>
<dbReference type="Pfam" id="PF21716">
    <property type="entry name" value="dnstrm_HI1420"/>
    <property type="match status" value="1"/>
</dbReference>
<dbReference type="InterPro" id="IPR001387">
    <property type="entry name" value="Cro/C1-type_HTH"/>
</dbReference>
<dbReference type="Proteomes" id="UP001595420">
    <property type="component" value="Unassembled WGS sequence"/>
</dbReference>
<name>A0ABV7BYZ2_9PROT</name>
<evidence type="ECO:0000313" key="3">
    <source>
        <dbReference type="EMBL" id="MFC3002897.1"/>
    </source>
</evidence>
<accession>A0ABV7BYZ2</accession>
<feature type="region of interest" description="Disordered" evidence="1">
    <location>
        <begin position="95"/>
        <end position="124"/>
    </location>
</feature>
<dbReference type="RefSeq" id="WP_216839137.1">
    <property type="nucleotide sequence ID" value="NZ_JAFNJS010000008.1"/>
</dbReference>
<protein>
    <submittedName>
        <fullName evidence="3">Addiction module antidote protein</fullName>
    </submittedName>
</protein>
<reference evidence="4" key="1">
    <citation type="journal article" date="2019" name="Int. J. Syst. Evol. Microbiol.">
        <title>The Global Catalogue of Microorganisms (GCM) 10K type strain sequencing project: providing services to taxonomists for standard genome sequencing and annotation.</title>
        <authorList>
            <consortium name="The Broad Institute Genomics Platform"/>
            <consortium name="The Broad Institute Genome Sequencing Center for Infectious Disease"/>
            <person name="Wu L."/>
            <person name="Ma J."/>
        </authorList>
    </citation>
    <scope>NUCLEOTIDE SEQUENCE [LARGE SCALE GENOMIC DNA]</scope>
    <source>
        <strain evidence="4">CGMCC 1.16855</strain>
    </source>
</reference>
<gene>
    <name evidence="3" type="ORF">ACFOD3_23565</name>
</gene>
<sequence>MTMVAKTKTYPWDAAEFLGDAETQAEFLRVVMEDGDAGEIAQALGTIARARGMTEVARRAGIGRDTLYKALREDGNPGFATVLKVLDALDIKLTTLPANDGPLPTANENEAEKLTRGRKKRQAK</sequence>
<evidence type="ECO:0000256" key="1">
    <source>
        <dbReference type="SAM" id="MobiDB-lite"/>
    </source>
</evidence>
<keyword evidence="4" id="KW-1185">Reference proteome</keyword>
<organism evidence="3 4">
    <name type="scientific">Falsiroseomonas tokyonensis</name>
    <dbReference type="NCBI Taxonomy" id="430521"/>
    <lineage>
        <taxon>Bacteria</taxon>
        <taxon>Pseudomonadati</taxon>
        <taxon>Pseudomonadota</taxon>
        <taxon>Alphaproteobacteria</taxon>
        <taxon>Acetobacterales</taxon>
        <taxon>Roseomonadaceae</taxon>
        <taxon>Falsiroseomonas</taxon>
    </lineage>
</organism>
<feature type="domain" description="HTH cro/C1-type" evidence="2">
    <location>
        <begin position="53"/>
        <end position="96"/>
    </location>
</feature>
<dbReference type="PROSITE" id="PS50943">
    <property type="entry name" value="HTH_CROC1"/>
    <property type="match status" value="1"/>
</dbReference>